<sequence length="595" mass="66737">MEHEEWNNNCRGQCREPPYFAIEVHHGGRFVCKPTKVYTGGKTQTVHGIDPDVMSLLELDAMAQVLGYAYKMAFYYKLPGLNLDIGLVHITSDKIAYEMSKFLNNNRTMVMYLEEVGGVKVVDSQLGSSSMNAACDMGPDFGLQDIGPDFGLEDVDFGPAILFMNSTGPGGVDLNVVDGSGGVHGGTEHVVEEMEGTDADDSSSDLDVYYSDHSYDEEDDDNLYETYVDDYEEFVGVTNEDQGQVDGDDLDIVLSDGDSKYDSENSYYSSSDEENSNRRKHHFKKFRPDTDMADPQFRVGMLFSSPQEFKTAVKEYAIKQQRNVKLVKNDKQRIRARCEKKCQRELYVAKVMTESTYQVRTYRGIHNCGKTYSNRNVTSTIIAKKFMDELRINPHMPIAAFKERVRKDLKVDVSRNQLYKAKRKVGKLIYGTDIEQYGRLWDYCEELRRSNPGSTVVLDAPLDESGQPKFRRLYIFLHAIKTGFLGGCRQIVGVDGCHLKGEYSGHLLTAVGVDPNNAMYPMAWCVVENENKDTWTTPRARGSSVRIRGGGIGSQVFVPSNYDQATQGSQASTVTTVPNQKAGIRYANTNKLHGG</sequence>
<gene>
    <name evidence="1" type="ORF">Vadar_000555</name>
</gene>
<reference evidence="1 2" key="1">
    <citation type="journal article" date="2021" name="Hortic Res">
        <title>High-quality reference genome and annotation aids understanding of berry development for evergreen blueberry (Vaccinium darrowii).</title>
        <authorList>
            <person name="Yu J."/>
            <person name="Hulse-Kemp A.M."/>
            <person name="Babiker E."/>
            <person name="Staton M."/>
        </authorList>
    </citation>
    <scope>NUCLEOTIDE SEQUENCE [LARGE SCALE GENOMIC DNA]</scope>
    <source>
        <strain evidence="2">cv. NJ 8807/NJ 8810</strain>
        <tissue evidence="1">Young leaf</tissue>
    </source>
</reference>
<dbReference type="EMBL" id="CM037155">
    <property type="protein sequence ID" value="KAH7845309.1"/>
    <property type="molecule type" value="Genomic_DNA"/>
</dbReference>
<protein>
    <submittedName>
        <fullName evidence="1">Uncharacterized protein</fullName>
    </submittedName>
</protein>
<name>A0ACB7XWJ6_9ERIC</name>
<proteinExistence type="predicted"/>
<keyword evidence="2" id="KW-1185">Reference proteome</keyword>
<organism evidence="1 2">
    <name type="scientific">Vaccinium darrowii</name>
    <dbReference type="NCBI Taxonomy" id="229202"/>
    <lineage>
        <taxon>Eukaryota</taxon>
        <taxon>Viridiplantae</taxon>
        <taxon>Streptophyta</taxon>
        <taxon>Embryophyta</taxon>
        <taxon>Tracheophyta</taxon>
        <taxon>Spermatophyta</taxon>
        <taxon>Magnoliopsida</taxon>
        <taxon>eudicotyledons</taxon>
        <taxon>Gunneridae</taxon>
        <taxon>Pentapetalae</taxon>
        <taxon>asterids</taxon>
        <taxon>Ericales</taxon>
        <taxon>Ericaceae</taxon>
        <taxon>Vaccinioideae</taxon>
        <taxon>Vaccinieae</taxon>
        <taxon>Vaccinium</taxon>
    </lineage>
</organism>
<evidence type="ECO:0000313" key="1">
    <source>
        <dbReference type="EMBL" id="KAH7845309.1"/>
    </source>
</evidence>
<dbReference type="Proteomes" id="UP000828048">
    <property type="component" value="Chromosome 5"/>
</dbReference>
<evidence type="ECO:0000313" key="2">
    <source>
        <dbReference type="Proteomes" id="UP000828048"/>
    </source>
</evidence>
<accession>A0ACB7XWJ6</accession>
<comment type="caution">
    <text evidence="1">The sequence shown here is derived from an EMBL/GenBank/DDBJ whole genome shotgun (WGS) entry which is preliminary data.</text>
</comment>